<evidence type="ECO:0000313" key="2">
    <source>
        <dbReference type="EMBL" id="MFC7346803.1"/>
    </source>
</evidence>
<name>A0ABW2LW97_9FLAO</name>
<feature type="domain" description="DUF2314" evidence="1">
    <location>
        <begin position="40"/>
        <end position="161"/>
    </location>
</feature>
<dbReference type="Proteomes" id="UP001596550">
    <property type="component" value="Unassembled WGS sequence"/>
</dbReference>
<evidence type="ECO:0000259" key="1">
    <source>
        <dbReference type="Pfam" id="PF10077"/>
    </source>
</evidence>
<dbReference type="PROSITE" id="PS51257">
    <property type="entry name" value="PROKAR_LIPOPROTEIN"/>
    <property type="match status" value="1"/>
</dbReference>
<organism evidence="2 3">
    <name type="scientific">Chryseobacterium zhengzhouense</name>
    <dbReference type="NCBI Taxonomy" id="1636086"/>
    <lineage>
        <taxon>Bacteria</taxon>
        <taxon>Pseudomonadati</taxon>
        <taxon>Bacteroidota</taxon>
        <taxon>Flavobacteriia</taxon>
        <taxon>Flavobacteriales</taxon>
        <taxon>Weeksellaceae</taxon>
        <taxon>Chryseobacterium group</taxon>
        <taxon>Chryseobacterium</taxon>
    </lineage>
</organism>
<proteinExistence type="predicted"/>
<protein>
    <submittedName>
        <fullName evidence="2">YegJ family protein</fullName>
    </submittedName>
</protein>
<dbReference type="Pfam" id="PF10077">
    <property type="entry name" value="DUF2314"/>
    <property type="match status" value="1"/>
</dbReference>
<dbReference type="EMBL" id="JBHTCR010000003">
    <property type="protein sequence ID" value="MFC7346803.1"/>
    <property type="molecule type" value="Genomic_DNA"/>
</dbReference>
<dbReference type="RefSeq" id="WP_378177019.1">
    <property type="nucleotide sequence ID" value="NZ_JBHTCR010000003.1"/>
</dbReference>
<reference evidence="3" key="1">
    <citation type="journal article" date="2019" name="Int. J. Syst. Evol. Microbiol.">
        <title>The Global Catalogue of Microorganisms (GCM) 10K type strain sequencing project: providing services to taxonomists for standard genome sequencing and annotation.</title>
        <authorList>
            <consortium name="The Broad Institute Genomics Platform"/>
            <consortium name="The Broad Institute Genome Sequencing Center for Infectious Disease"/>
            <person name="Wu L."/>
            <person name="Ma J."/>
        </authorList>
    </citation>
    <scope>NUCLEOTIDE SEQUENCE [LARGE SCALE GENOMIC DNA]</scope>
    <source>
        <strain evidence="3">CCUG 54781</strain>
    </source>
</reference>
<comment type="caution">
    <text evidence="2">The sequence shown here is derived from an EMBL/GenBank/DDBJ whole genome shotgun (WGS) entry which is preliminary data.</text>
</comment>
<dbReference type="InterPro" id="IPR018756">
    <property type="entry name" value="DUF2314"/>
</dbReference>
<sequence>MKKIFLIGIFSLVISSCENSKRERVQREGESDVIYVENEDNEMNQAIENAQKTFKKDFHSALISKNPDFSNFAIKQRFDTPEGGEHIWIGDIIFDNGKYHGTVQNEPVNPLNIKLGDEVVVNLENLSDWMYYDKNIVKGVYTVKVLRETMSDEEKKEMDSQGLIYE</sequence>
<keyword evidence="3" id="KW-1185">Reference proteome</keyword>
<gene>
    <name evidence="2" type="ORF">ACFQO9_08770</name>
</gene>
<evidence type="ECO:0000313" key="3">
    <source>
        <dbReference type="Proteomes" id="UP001596550"/>
    </source>
</evidence>
<accession>A0ABW2LW97</accession>